<dbReference type="PROSITE" id="PS51996">
    <property type="entry name" value="TR_MART"/>
    <property type="match status" value="1"/>
</dbReference>
<dbReference type="EC" id="2.4.2.31" evidence="10"/>
<keyword evidence="3 10" id="KW-0808">Transferase</keyword>
<organism evidence="11 12">
    <name type="scientific">Vombatus ursinus</name>
    <name type="common">Common wombat</name>
    <dbReference type="NCBI Taxonomy" id="29139"/>
    <lineage>
        <taxon>Eukaryota</taxon>
        <taxon>Metazoa</taxon>
        <taxon>Chordata</taxon>
        <taxon>Craniata</taxon>
        <taxon>Vertebrata</taxon>
        <taxon>Euteleostomi</taxon>
        <taxon>Mammalia</taxon>
        <taxon>Metatheria</taxon>
        <taxon>Diprotodontia</taxon>
        <taxon>Vombatidae</taxon>
        <taxon>Vombatus</taxon>
    </lineage>
</organism>
<dbReference type="Pfam" id="PF01129">
    <property type="entry name" value="ART"/>
    <property type="match status" value="1"/>
</dbReference>
<feature type="chain" id="PRO_5021459449" description="NAD(P)(+)--arginine ADP-ribosyltransferase" evidence="10">
    <location>
        <begin position="21"/>
        <end position="341"/>
    </location>
</feature>
<dbReference type="PRINTS" id="PR00970">
    <property type="entry name" value="RIBTRNSFRASE"/>
</dbReference>
<evidence type="ECO:0000313" key="11">
    <source>
        <dbReference type="Ensembl" id="ENSVURP00010029043.1"/>
    </source>
</evidence>
<reference evidence="11" key="2">
    <citation type="submission" date="2025-08" db="UniProtKB">
        <authorList>
            <consortium name="Ensembl"/>
        </authorList>
    </citation>
    <scope>IDENTIFICATION</scope>
</reference>
<proteinExistence type="inferred from homology"/>
<keyword evidence="5 10" id="KW-0732">Signal</keyword>
<dbReference type="InterPro" id="IPR050999">
    <property type="entry name" value="ADP-ribosyltransferase_ARG"/>
</dbReference>
<dbReference type="Proteomes" id="UP000314987">
    <property type="component" value="Unassembled WGS sequence"/>
</dbReference>
<evidence type="ECO:0000256" key="5">
    <source>
        <dbReference type="ARBA" id="ARBA00022729"/>
    </source>
</evidence>
<feature type="signal peptide" evidence="10">
    <location>
        <begin position="1"/>
        <end position="20"/>
    </location>
</feature>
<dbReference type="PANTHER" id="PTHR10339">
    <property type="entry name" value="ADP-RIBOSYLTRANSFERASE"/>
    <property type="match status" value="1"/>
</dbReference>
<keyword evidence="4" id="KW-0548">Nucleotidyltransferase</keyword>
<dbReference type="PANTHER" id="PTHR10339:SF2">
    <property type="entry name" value="ECTO-ADP-RIBOSYLTRANSFERASE 5"/>
    <property type="match status" value="1"/>
</dbReference>
<comment type="similarity">
    <text evidence="1 10">Belongs to the Arg-specific ADP-ribosyltransferase family.</text>
</comment>
<keyword evidence="8" id="KW-1015">Disulfide bond</keyword>
<evidence type="ECO:0000256" key="4">
    <source>
        <dbReference type="ARBA" id="ARBA00022695"/>
    </source>
</evidence>
<evidence type="ECO:0000313" key="12">
    <source>
        <dbReference type="Proteomes" id="UP000314987"/>
    </source>
</evidence>
<dbReference type="AlphaFoldDB" id="A0A4X2LY99"/>
<dbReference type="InterPro" id="IPR000768">
    <property type="entry name" value="ART"/>
</dbReference>
<dbReference type="GO" id="GO:0003950">
    <property type="term" value="F:NAD+ poly-ADP-ribosyltransferase activity"/>
    <property type="evidence" value="ECO:0007669"/>
    <property type="project" value="TreeGrafter"/>
</dbReference>
<name>A0A4X2LY99_VOMUR</name>
<evidence type="ECO:0000256" key="8">
    <source>
        <dbReference type="ARBA" id="ARBA00023157"/>
    </source>
</evidence>
<gene>
    <name evidence="11" type="primary">ART5</name>
</gene>
<dbReference type="SUPFAM" id="SSF56399">
    <property type="entry name" value="ADP-ribosylation"/>
    <property type="match status" value="1"/>
</dbReference>
<evidence type="ECO:0000256" key="10">
    <source>
        <dbReference type="RuleBase" id="RU361228"/>
    </source>
</evidence>
<evidence type="ECO:0000256" key="1">
    <source>
        <dbReference type="ARBA" id="ARBA00009558"/>
    </source>
</evidence>
<keyword evidence="7 10" id="KW-0520">NAD</keyword>
<reference evidence="11" key="3">
    <citation type="submission" date="2025-09" db="UniProtKB">
        <authorList>
            <consortium name="Ensembl"/>
        </authorList>
    </citation>
    <scope>IDENTIFICATION</scope>
</reference>
<dbReference type="GO" id="GO:0106274">
    <property type="term" value="F:NAD+-protein-arginine ADP-ribosyltransferase activity"/>
    <property type="evidence" value="ECO:0007669"/>
    <property type="project" value="UniProtKB-EC"/>
</dbReference>
<dbReference type="GO" id="GO:0016779">
    <property type="term" value="F:nucleotidyltransferase activity"/>
    <property type="evidence" value="ECO:0007669"/>
    <property type="project" value="UniProtKB-KW"/>
</dbReference>
<dbReference type="FunFam" id="3.90.176.10:FF:000001">
    <property type="entry name" value="NAD(P)(+)--arginine ADP-ribosyltransferase"/>
    <property type="match status" value="1"/>
</dbReference>
<keyword evidence="2 10" id="KW-0328">Glycosyltransferase</keyword>
<comment type="catalytic activity">
    <reaction evidence="9 10">
        <text>L-arginyl-[protein] + NAD(+) = N(omega)-(ADP-D-ribosyl)-L-arginyl-[protein] + nicotinamide + H(+)</text>
        <dbReference type="Rhea" id="RHEA:19149"/>
        <dbReference type="Rhea" id="RHEA-COMP:10532"/>
        <dbReference type="Rhea" id="RHEA-COMP:15087"/>
        <dbReference type="ChEBI" id="CHEBI:15378"/>
        <dbReference type="ChEBI" id="CHEBI:17154"/>
        <dbReference type="ChEBI" id="CHEBI:29965"/>
        <dbReference type="ChEBI" id="CHEBI:57540"/>
        <dbReference type="ChEBI" id="CHEBI:142554"/>
        <dbReference type="EC" id="2.4.2.31"/>
    </reaction>
</comment>
<reference evidence="12" key="1">
    <citation type="submission" date="2018-12" db="EMBL/GenBank/DDBJ databases">
        <authorList>
            <person name="Yazar S."/>
        </authorList>
    </citation>
    <scope>NUCLEOTIDE SEQUENCE [LARGE SCALE GENOMIC DNA]</scope>
</reference>
<sequence>MLPSLMITLSCLGLSSLTQAHIVPIVPLGPAPDTFDDAYLDCVDEMEKEATHLLQEEMANHSLLQESWGAATATWESRRRGLTLPLGFQTQHAVAIMVYTNSSNPLYRELNSAVRTMGSSREDYMKHFPFKALHFYLMRALQMLRASESCQEGPGQEVFRGVSSLLFQPKQLGDVIRLGQFTSTSEKKGVAQGFGNMTFFTMNTCFGVPIQALSVFPEEHEVLIPPHEIFLVSDFSQDGTRNLVTIRSLNRTCSHFNCAYLGGEKKEGCVSNPGESPVYFSPDWERKKVLDLSPDPTDPFPSLLFLTGQSWDALLPGSWPQLMPRTLLLPHGAFQLSGPVP</sequence>
<evidence type="ECO:0000256" key="6">
    <source>
        <dbReference type="ARBA" id="ARBA00022857"/>
    </source>
</evidence>
<evidence type="ECO:0000256" key="9">
    <source>
        <dbReference type="ARBA" id="ARBA00047597"/>
    </source>
</evidence>
<accession>A0A4X2LY99</accession>
<evidence type="ECO:0000256" key="3">
    <source>
        <dbReference type="ARBA" id="ARBA00022679"/>
    </source>
</evidence>
<keyword evidence="6 10" id="KW-0521">NADP</keyword>
<dbReference type="STRING" id="29139.ENSVURP00010029043"/>
<keyword evidence="12" id="KW-1185">Reference proteome</keyword>
<protein>
    <recommendedName>
        <fullName evidence="10">NAD(P)(+)--arginine ADP-ribosyltransferase</fullName>
        <ecNumber evidence="10">2.4.2.31</ecNumber>
    </recommendedName>
    <alternativeName>
        <fullName evidence="10">Mono(ADP-ribosyl)transferase</fullName>
    </alternativeName>
</protein>
<dbReference type="OMA" id="WEHRRQG"/>
<evidence type="ECO:0000256" key="2">
    <source>
        <dbReference type="ARBA" id="ARBA00022676"/>
    </source>
</evidence>
<evidence type="ECO:0000256" key="7">
    <source>
        <dbReference type="ARBA" id="ARBA00023027"/>
    </source>
</evidence>
<dbReference type="GeneTree" id="ENSGT01030000234601"/>
<dbReference type="Gene3D" id="3.90.176.10">
    <property type="entry name" value="Toxin ADP-ribosyltransferase, Chain A, domain 1"/>
    <property type="match status" value="1"/>
</dbReference>
<dbReference type="Ensembl" id="ENSVURT00010033095.1">
    <property type="protein sequence ID" value="ENSVURP00010029043.1"/>
    <property type="gene ID" value="ENSVURG00010022252.1"/>
</dbReference>